<organism evidence="2 3">
    <name type="scientific">Ophiocordyceps unilateralis</name>
    <name type="common">Zombie-ant fungus</name>
    <name type="synonym">Torrubia unilateralis</name>
    <dbReference type="NCBI Taxonomy" id="268505"/>
    <lineage>
        <taxon>Eukaryota</taxon>
        <taxon>Fungi</taxon>
        <taxon>Dikarya</taxon>
        <taxon>Ascomycota</taxon>
        <taxon>Pezizomycotina</taxon>
        <taxon>Sordariomycetes</taxon>
        <taxon>Hypocreomycetidae</taxon>
        <taxon>Hypocreales</taxon>
        <taxon>Ophiocordycipitaceae</taxon>
        <taxon>Ophiocordyceps</taxon>
    </lineage>
</organism>
<feature type="signal peptide" evidence="1">
    <location>
        <begin position="1"/>
        <end position="28"/>
    </location>
</feature>
<keyword evidence="1" id="KW-0732">Signal</keyword>
<evidence type="ECO:0000313" key="3">
    <source>
        <dbReference type="Proteomes" id="UP000037136"/>
    </source>
</evidence>
<dbReference type="EMBL" id="LAZP02000308">
    <property type="protein sequence ID" value="PFH58279.1"/>
    <property type="molecule type" value="Genomic_DNA"/>
</dbReference>
<feature type="chain" id="PRO_5013174090" evidence="1">
    <location>
        <begin position="29"/>
        <end position="234"/>
    </location>
</feature>
<evidence type="ECO:0000313" key="2">
    <source>
        <dbReference type="EMBL" id="PFH58279.1"/>
    </source>
</evidence>
<evidence type="ECO:0000256" key="1">
    <source>
        <dbReference type="SAM" id="SignalP"/>
    </source>
</evidence>
<protein>
    <submittedName>
        <fullName evidence="2">Uncharacterized protein</fullName>
    </submittedName>
</protein>
<dbReference type="Proteomes" id="UP000037136">
    <property type="component" value="Unassembled WGS sequence"/>
</dbReference>
<sequence>MHFPHVAAWPGLLLPPLLLLLTSASGQAGSNTTDLNLVRILETIDNKTVSCPATASQCRNATVAAPLLLESFKEFGVGCRQEAACLVGLMMLESVSFNFMRNQSPGRPGQGTANMQMCNFNLKWARELKPDSFADACSDLNCPEKECADAQTCNNVLDSVLETDRGNFFSAAWFYATQCKDDDVKNRLRDNVEGCSAYLKTCVGVDPKDKDRVVRNQKAFEAFGVANATKCVPL</sequence>
<dbReference type="OrthoDB" id="2349272at2759"/>
<reference evidence="2 3" key="2">
    <citation type="journal article" date="2017" name="Sci. Rep.">
        <title>Ant-infecting Ophiocordyceps genomes reveal a high diversity of potential behavioral manipulation genes and a possible major role for enterotoxins.</title>
        <authorList>
            <person name="de Bekker C."/>
            <person name="Ohm R.A."/>
            <person name="Evans H.C."/>
            <person name="Brachmann A."/>
            <person name="Hughes D.P."/>
        </authorList>
    </citation>
    <scope>NUCLEOTIDE SEQUENCE [LARGE SCALE GENOMIC DNA]</scope>
    <source>
        <strain evidence="2 3">SC16a</strain>
    </source>
</reference>
<dbReference type="AlphaFoldDB" id="A0A2A9PA39"/>
<proteinExistence type="predicted"/>
<gene>
    <name evidence="2" type="ORF">XA68_13926</name>
</gene>
<reference evidence="2 3" key="1">
    <citation type="journal article" date="2015" name="BMC Genomics">
        <title>Gene expression during zombie ant biting behavior reflects the complexity underlying fungal parasitic behavioral manipulation.</title>
        <authorList>
            <person name="de Bekker C."/>
            <person name="Ohm R.A."/>
            <person name="Loreto R.G."/>
            <person name="Sebastian A."/>
            <person name="Albert I."/>
            <person name="Merrow M."/>
            <person name="Brachmann A."/>
            <person name="Hughes D.P."/>
        </authorList>
    </citation>
    <scope>NUCLEOTIDE SEQUENCE [LARGE SCALE GENOMIC DNA]</scope>
    <source>
        <strain evidence="2 3">SC16a</strain>
    </source>
</reference>
<accession>A0A2A9PA39</accession>
<keyword evidence="3" id="KW-1185">Reference proteome</keyword>
<comment type="caution">
    <text evidence="2">The sequence shown here is derived from an EMBL/GenBank/DDBJ whole genome shotgun (WGS) entry which is preliminary data.</text>
</comment>
<name>A0A2A9PA39_OPHUN</name>